<dbReference type="AlphaFoldDB" id="A0A1F7HJN5"/>
<gene>
    <name evidence="1" type="ORF">A3D08_01520</name>
</gene>
<evidence type="ECO:0000313" key="1">
    <source>
        <dbReference type="EMBL" id="OGK31224.1"/>
    </source>
</evidence>
<accession>A0A1F7HJN5</accession>
<sequence length="65" mass="7672">MRNWSTDTSKFNKNSCEFKIWKLEQLINFGLHGDLIDTVELRTFLPSLTIDLSKRKFLQLLLKDA</sequence>
<reference evidence="1 2" key="1">
    <citation type="journal article" date="2016" name="Nat. Commun.">
        <title>Thousands of microbial genomes shed light on interconnected biogeochemical processes in an aquifer system.</title>
        <authorList>
            <person name="Anantharaman K."/>
            <person name="Brown C.T."/>
            <person name="Hug L.A."/>
            <person name="Sharon I."/>
            <person name="Castelle C.J."/>
            <person name="Probst A.J."/>
            <person name="Thomas B.C."/>
            <person name="Singh A."/>
            <person name="Wilkins M.J."/>
            <person name="Karaoz U."/>
            <person name="Brodie E.L."/>
            <person name="Williams K.H."/>
            <person name="Hubbard S.S."/>
            <person name="Banfield J.F."/>
        </authorList>
    </citation>
    <scope>NUCLEOTIDE SEQUENCE [LARGE SCALE GENOMIC DNA]</scope>
</reference>
<proteinExistence type="predicted"/>
<comment type="caution">
    <text evidence="1">The sequence shown here is derived from an EMBL/GenBank/DDBJ whole genome shotgun (WGS) entry which is preliminary data.</text>
</comment>
<name>A0A1F7HJN5_9BACT</name>
<organism evidence="1 2">
    <name type="scientific">Candidatus Roizmanbacteria bacterium RIFCSPHIGHO2_02_FULL_43_11</name>
    <dbReference type="NCBI Taxonomy" id="1802043"/>
    <lineage>
        <taxon>Bacteria</taxon>
        <taxon>Candidatus Roizmaniibacteriota</taxon>
    </lineage>
</organism>
<protein>
    <submittedName>
        <fullName evidence="1">Uncharacterized protein</fullName>
    </submittedName>
</protein>
<evidence type="ECO:0000313" key="2">
    <source>
        <dbReference type="Proteomes" id="UP000178098"/>
    </source>
</evidence>
<dbReference type="Proteomes" id="UP000178098">
    <property type="component" value="Unassembled WGS sequence"/>
</dbReference>
<dbReference type="EMBL" id="MFZT01000027">
    <property type="protein sequence ID" value="OGK31224.1"/>
    <property type="molecule type" value="Genomic_DNA"/>
</dbReference>